<protein>
    <submittedName>
        <fullName evidence="1">Uncharacterized protein</fullName>
    </submittedName>
</protein>
<dbReference type="AlphaFoldDB" id="A0A0C2ELQ3"/>
<comment type="caution">
    <text evidence="1">The sequence shown here is derived from an EMBL/GenBank/DDBJ whole genome shotgun (WGS) entry which is preliminary data.</text>
</comment>
<reference evidence="1 2" key="1">
    <citation type="journal article" date="2014" name="BMC Genomics">
        <title>Comparative genomics of the major fungal agents of human and animal Sporotrichosis: Sporothrix schenckii and Sporothrix brasiliensis.</title>
        <authorList>
            <person name="Teixeira M.M."/>
            <person name="de Almeida L.G."/>
            <person name="Kubitschek-Barreira P."/>
            <person name="Alves F.L."/>
            <person name="Kioshima E.S."/>
            <person name="Abadio A.K."/>
            <person name="Fernandes L."/>
            <person name="Derengowski L.S."/>
            <person name="Ferreira K.S."/>
            <person name="Souza R.C."/>
            <person name="Ruiz J.C."/>
            <person name="de Andrade N.C."/>
            <person name="Paes H.C."/>
            <person name="Nicola A.M."/>
            <person name="Albuquerque P."/>
            <person name="Gerber A.L."/>
            <person name="Martins V.P."/>
            <person name="Peconick L.D."/>
            <person name="Neto A.V."/>
            <person name="Chaucanez C.B."/>
            <person name="Silva P.A."/>
            <person name="Cunha O.L."/>
            <person name="de Oliveira F.F."/>
            <person name="dos Santos T.C."/>
            <person name="Barros A.L."/>
            <person name="Soares M.A."/>
            <person name="de Oliveira L.M."/>
            <person name="Marini M.M."/>
            <person name="Villalobos-Duno H."/>
            <person name="Cunha M.M."/>
            <person name="de Hoog S."/>
            <person name="da Silveira J.F."/>
            <person name="Henrissat B."/>
            <person name="Nino-Vega G.A."/>
            <person name="Cisalpino P.S."/>
            <person name="Mora-Montes H.M."/>
            <person name="Almeida S.R."/>
            <person name="Stajich J.E."/>
            <person name="Lopes-Bezerra L.M."/>
            <person name="Vasconcelos A.T."/>
            <person name="Felipe M.S."/>
        </authorList>
    </citation>
    <scope>NUCLEOTIDE SEQUENCE [LARGE SCALE GENOMIC DNA]</scope>
    <source>
        <strain evidence="1 2">5110</strain>
    </source>
</reference>
<gene>
    <name evidence="1" type="ORF">SPBR_05302</name>
</gene>
<dbReference type="VEuPathDB" id="FungiDB:SPBR_05302"/>
<sequence length="228" mass="25056">MHGGDSDSAAIVHQFNGRLMCISVTDGDPLSNAGLQLSPDSRLIHLINQTMADDVNANPGSYEKLEDEILDMVLAVGRALSRQVAPLAPSQTTSSDSDRTALHALLYPEQHHFNYQVDRKARHLPHGWTRDWADADLAETMEGDKQAVVKIRSAMGGRRARHLALKAELPSTTQALHCVVSTASRAYFKSDVRAVHDALVRVCISSIVDLRPLIGIDRNGHERFTFTS</sequence>
<dbReference type="RefSeq" id="XP_040615059.1">
    <property type="nucleotide sequence ID" value="XM_040763579.1"/>
</dbReference>
<accession>A0A0C2ELQ3</accession>
<keyword evidence="2" id="KW-1185">Reference proteome</keyword>
<dbReference type="HOGENOM" id="CLU_1215468_0_0_1"/>
<dbReference type="EMBL" id="AWTV01000010">
    <property type="protein sequence ID" value="KIH87049.1"/>
    <property type="molecule type" value="Genomic_DNA"/>
</dbReference>
<dbReference type="OrthoDB" id="4062651at2759"/>
<dbReference type="GeneID" id="63678500"/>
<evidence type="ECO:0000313" key="2">
    <source>
        <dbReference type="Proteomes" id="UP000031575"/>
    </source>
</evidence>
<dbReference type="Proteomes" id="UP000031575">
    <property type="component" value="Unassembled WGS sequence"/>
</dbReference>
<evidence type="ECO:0000313" key="1">
    <source>
        <dbReference type="EMBL" id="KIH87049.1"/>
    </source>
</evidence>
<organism evidence="1 2">
    <name type="scientific">Sporothrix brasiliensis 5110</name>
    <dbReference type="NCBI Taxonomy" id="1398154"/>
    <lineage>
        <taxon>Eukaryota</taxon>
        <taxon>Fungi</taxon>
        <taxon>Dikarya</taxon>
        <taxon>Ascomycota</taxon>
        <taxon>Pezizomycotina</taxon>
        <taxon>Sordariomycetes</taxon>
        <taxon>Sordariomycetidae</taxon>
        <taxon>Ophiostomatales</taxon>
        <taxon>Ophiostomataceae</taxon>
        <taxon>Sporothrix</taxon>
    </lineage>
</organism>
<proteinExistence type="predicted"/>
<name>A0A0C2ELQ3_9PEZI</name>